<gene>
    <name evidence="1" type="ORF">EHQ31_17225</name>
</gene>
<keyword evidence="2" id="KW-1185">Reference proteome</keyword>
<dbReference type="Pfam" id="PF11185">
    <property type="entry name" value="DUF2971"/>
    <property type="match status" value="1"/>
</dbReference>
<comment type="caution">
    <text evidence="1">The sequence shown here is derived from an EMBL/GenBank/DDBJ whole genome shotgun (WGS) entry which is preliminary data.</text>
</comment>
<dbReference type="InterPro" id="IPR021352">
    <property type="entry name" value="DUF2971"/>
</dbReference>
<accession>A0ABY2LN14</accession>
<name>A0ABY2LN14_9LEPT</name>
<dbReference type="Proteomes" id="UP000297465">
    <property type="component" value="Unassembled WGS sequence"/>
</dbReference>
<dbReference type="RefSeq" id="WP_135572355.1">
    <property type="nucleotide sequence ID" value="NZ_RQFN01000024.1"/>
</dbReference>
<protein>
    <submittedName>
        <fullName evidence="1">DUF2971 domain-containing protein</fullName>
    </submittedName>
</protein>
<dbReference type="EMBL" id="RQFO01000017">
    <property type="protein sequence ID" value="TGL00535.1"/>
    <property type="molecule type" value="Genomic_DNA"/>
</dbReference>
<proteinExistence type="predicted"/>
<reference evidence="2" key="1">
    <citation type="journal article" date="2019" name="PLoS Negl. Trop. Dis.">
        <title>Revisiting the worldwide diversity of Leptospira species in the environment.</title>
        <authorList>
            <person name="Vincent A.T."/>
            <person name="Schiettekatte O."/>
            <person name="Bourhy P."/>
            <person name="Veyrier F.J."/>
            <person name="Picardeau M."/>
        </authorList>
    </citation>
    <scope>NUCLEOTIDE SEQUENCE [LARGE SCALE GENOMIC DNA]</scope>
    <source>
        <strain evidence="2">201800278</strain>
    </source>
</reference>
<evidence type="ECO:0000313" key="1">
    <source>
        <dbReference type="EMBL" id="TGL00535.1"/>
    </source>
</evidence>
<evidence type="ECO:0000313" key="2">
    <source>
        <dbReference type="Proteomes" id="UP000297465"/>
    </source>
</evidence>
<sequence>MYKFRSTQWLLNKNELENQELYFSDLDSLNDPMDGFRYLIWKGDEISWKNVFKNYILCLEYIYKRIGLLSKNTKISKEDIPIFAQAKELNLEKSHKIISTIFLSNLNTQAQIRFLSNTTAEISKNDLYVHLKTIHSDALITIDKYYKRNIKLQLTPTSSRLQNFKYTLLNHVLGISNYILSFFPKVHTIFLALDQIHKQMDLIYSSESIEKDYNNWFIHTEFTNSYIDALEKLTYPNSYVCCFSQSCDNSSVWGKYADNHKGVCLIFETNATSEEIAINLKGKNLFLSGAFNAKLEKINYVNQLPKINFFESIGRLSQVQLSSQWLSDENNKLSISGKHLREPLDIWRVDYWEKCKEMLLAKSFDWEYEQEYRILYHDFLNQQFTPEDRKLSYEFDSLKGIIFGVRTKTEEKIKIINIIKEKCHKANRLNFDFYQAEINPKNAKLDIKILNLIKVK</sequence>
<organism evidence="1 2">
    <name type="scientific">Leptospira montravelensis</name>
    <dbReference type="NCBI Taxonomy" id="2484961"/>
    <lineage>
        <taxon>Bacteria</taxon>
        <taxon>Pseudomonadati</taxon>
        <taxon>Spirochaetota</taxon>
        <taxon>Spirochaetia</taxon>
        <taxon>Leptospirales</taxon>
        <taxon>Leptospiraceae</taxon>
        <taxon>Leptospira</taxon>
    </lineage>
</organism>